<evidence type="ECO:0000313" key="4">
    <source>
        <dbReference type="EMBL" id="OGG24538.1"/>
    </source>
</evidence>
<evidence type="ECO:0000259" key="3">
    <source>
        <dbReference type="Pfam" id="PF13439"/>
    </source>
</evidence>
<dbReference type="Proteomes" id="UP000178759">
    <property type="component" value="Unassembled WGS sequence"/>
</dbReference>
<dbReference type="Pfam" id="PF00534">
    <property type="entry name" value="Glycos_transf_1"/>
    <property type="match status" value="1"/>
</dbReference>
<dbReference type="PANTHER" id="PTHR46401">
    <property type="entry name" value="GLYCOSYLTRANSFERASE WBBK-RELATED"/>
    <property type="match status" value="1"/>
</dbReference>
<dbReference type="AlphaFoldDB" id="A0A1F6AIM1"/>
<dbReference type="InterPro" id="IPR001296">
    <property type="entry name" value="Glyco_trans_1"/>
</dbReference>
<dbReference type="CDD" id="cd03809">
    <property type="entry name" value="GT4_MtfB-like"/>
    <property type="match status" value="1"/>
</dbReference>
<proteinExistence type="predicted"/>
<dbReference type="STRING" id="1798392.A3A79_05130"/>
<feature type="domain" description="Glycosyl transferase family 1" evidence="2">
    <location>
        <begin position="183"/>
        <end position="323"/>
    </location>
</feature>
<evidence type="ECO:0008006" key="6">
    <source>
        <dbReference type="Google" id="ProtNLM"/>
    </source>
</evidence>
<dbReference type="GO" id="GO:0009103">
    <property type="term" value="P:lipopolysaccharide biosynthetic process"/>
    <property type="evidence" value="ECO:0007669"/>
    <property type="project" value="TreeGrafter"/>
</dbReference>
<feature type="domain" description="Glycosyltransferase subfamily 4-like N-terminal" evidence="3">
    <location>
        <begin position="14"/>
        <end position="171"/>
    </location>
</feature>
<evidence type="ECO:0000259" key="2">
    <source>
        <dbReference type="Pfam" id="PF00534"/>
    </source>
</evidence>
<evidence type="ECO:0000256" key="1">
    <source>
        <dbReference type="ARBA" id="ARBA00022679"/>
    </source>
</evidence>
<evidence type="ECO:0000313" key="5">
    <source>
        <dbReference type="Proteomes" id="UP000178759"/>
    </source>
</evidence>
<dbReference type="GO" id="GO:0016757">
    <property type="term" value="F:glycosyltransferase activity"/>
    <property type="evidence" value="ECO:0007669"/>
    <property type="project" value="InterPro"/>
</dbReference>
<dbReference type="Gene3D" id="3.40.50.2000">
    <property type="entry name" value="Glycogen Phosphorylase B"/>
    <property type="match status" value="2"/>
</dbReference>
<comment type="caution">
    <text evidence="4">The sequence shown here is derived from an EMBL/GenBank/DDBJ whole genome shotgun (WGS) entry which is preliminary data.</text>
</comment>
<reference evidence="4 5" key="1">
    <citation type="journal article" date="2016" name="Nat. Commun.">
        <title>Thousands of microbial genomes shed light on interconnected biogeochemical processes in an aquifer system.</title>
        <authorList>
            <person name="Anantharaman K."/>
            <person name="Brown C.T."/>
            <person name="Hug L.A."/>
            <person name="Sharon I."/>
            <person name="Castelle C.J."/>
            <person name="Probst A.J."/>
            <person name="Thomas B.C."/>
            <person name="Singh A."/>
            <person name="Wilkins M.J."/>
            <person name="Karaoz U."/>
            <person name="Brodie E.L."/>
            <person name="Williams K.H."/>
            <person name="Hubbard S.S."/>
            <person name="Banfield J.F."/>
        </authorList>
    </citation>
    <scope>NUCLEOTIDE SEQUENCE [LARGE SCALE GENOMIC DNA]</scope>
</reference>
<dbReference type="SUPFAM" id="SSF53756">
    <property type="entry name" value="UDP-Glycosyltransferase/glycogen phosphorylase"/>
    <property type="match status" value="1"/>
</dbReference>
<dbReference type="PANTHER" id="PTHR46401:SF2">
    <property type="entry name" value="GLYCOSYLTRANSFERASE WBBK-RELATED"/>
    <property type="match status" value="1"/>
</dbReference>
<dbReference type="EMBL" id="MFJV01000001">
    <property type="protein sequence ID" value="OGG24538.1"/>
    <property type="molecule type" value="Genomic_DNA"/>
</dbReference>
<sequence>MKIGIDARLIEETGVGRYIQNLIRELGQIDKENTYVVFLRKNYQLPNNRWSTRIVDVPWHSISEQLEMPKILSQEKLDLVHIPYHNPPIFYNGKIVITIHDLTILHFDTGRATTLPYPIYRLKRLGYYTELAIGLRRAKKIITVSATTKQEIVNHFHIDPEIITVTPEAADVGISRGKRLVADEYILYVGNAYPHKNLDALFDAWPGKIVLATPDDYFSKRLAKRKNVFMFGEASKDELANLYTYAHALVFPSLMEGFGLPGIEAMAIGTPVICSDIQVFREMYGNAAVMFNPNDSNDIAKKIKEVLGNEKLRKDLIAKGKKQASKYSWRKMAEQTLKIYESSSRL</sequence>
<organism evidence="4 5">
    <name type="scientific">Candidatus Gottesmanbacteria bacterium RIFCSPLOWO2_01_FULL_43_11b</name>
    <dbReference type="NCBI Taxonomy" id="1798392"/>
    <lineage>
        <taxon>Bacteria</taxon>
        <taxon>Candidatus Gottesmaniibacteriota</taxon>
    </lineage>
</organism>
<dbReference type="InterPro" id="IPR028098">
    <property type="entry name" value="Glyco_trans_4-like_N"/>
</dbReference>
<keyword evidence="1" id="KW-0808">Transferase</keyword>
<name>A0A1F6AIM1_9BACT</name>
<accession>A0A1F6AIM1</accession>
<protein>
    <recommendedName>
        <fullName evidence="6">Glycosyl transferase family 1 domain-containing protein</fullName>
    </recommendedName>
</protein>
<gene>
    <name evidence="4" type="ORF">A3A79_05130</name>
</gene>
<dbReference type="Pfam" id="PF13439">
    <property type="entry name" value="Glyco_transf_4"/>
    <property type="match status" value="1"/>
</dbReference>